<evidence type="ECO:0000256" key="3">
    <source>
        <dbReference type="ARBA" id="ARBA00023163"/>
    </source>
</evidence>
<organism evidence="5 6">
    <name type="scientific">Flavobacterium subsaxonicum WB 4.1-42 = DSM 21790</name>
    <dbReference type="NCBI Taxonomy" id="1121898"/>
    <lineage>
        <taxon>Bacteria</taxon>
        <taxon>Pseudomonadati</taxon>
        <taxon>Bacteroidota</taxon>
        <taxon>Flavobacteriia</taxon>
        <taxon>Flavobacteriales</taxon>
        <taxon>Flavobacteriaceae</taxon>
        <taxon>Flavobacterium</taxon>
    </lineage>
</organism>
<dbReference type="STRING" id="1121898.GCA_000422725_00145"/>
<keyword evidence="6" id="KW-1185">Reference proteome</keyword>
<reference evidence="5 6" key="1">
    <citation type="submission" date="2013-09" db="EMBL/GenBank/DDBJ databases">
        <authorList>
            <person name="Zeng Z."/>
            <person name="Chen C."/>
        </authorList>
    </citation>
    <scope>NUCLEOTIDE SEQUENCE [LARGE SCALE GENOMIC DNA]</scope>
    <source>
        <strain evidence="5 6">WB 4.1-42</strain>
    </source>
</reference>
<dbReference type="EMBL" id="JRLY01000004">
    <property type="protein sequence ID" value="KGO93787.1"/>
    <property type="molecule type" value="Genomic_DNA"/>
</dbReference>
<evidence type="ECO:0000259" key="4">
    <source>
        <dbReference type="PROSITE" id="PS51118"/>
    </source>
</evidence>
<dbReference type="InterPro" id="IPR036390">
    <property type="entry name" value="WH_DNA-bd_sf"/>
</dbReference>
<sequence>MKSSENRSGCPISSSLDIFGDRWSLLIVRDLMLYKTRTYGDFTKSEEKIATNILANRLQILEDKGIISKLPYPDNKVKGLYKLSPKGIELIPALIEIALWGDKNLSKPDVRSPYLKEVKKNKSKFLKNVMEKLSADDEVNVD</sequence>
<dbReference type="RefSeq" id="WP_026991636.1">
    <property type="nucleotide sequence ID" value="NZ_JRLY01000004.1"/>
</dbReference>
<dbReference type="PANTHER" id="PTHR33204">
    <property type="entry name" value="TRANSCRIPTIONAL REGULATOR, MARR FAMILY"/>
    <property type="match status" value="1"/>
</dbReference>
<dbReference type="OrthoDB" id="9791143at2"/>
<evidence type="ECO:0000256" key="1">
    <source>
        <dbReference type="ARBA" id="ARBA00023015"/>
    </source>
</evidence>
<keyword evidence="1" id="KW-0805">Transcription regulation</keyword>
<dbReference type="PANTHER" id="PTHR33204:SF18">
    <property type="entry name" value="TRANSCRIPTIONAL REGULATORY PROTEIN"/>
    <property type="match status" value="1"/>
</dbReference>
<accession>A0A0A2MMB2</accession>
<dbReference type="Gene3D" id="1.10.10.10">
    <property type="entry name" value="Winged helix-like DNA-binding domain superfamily/Winged helix DNA-binding domain"/>
    <property type="match status" value="1"/>
</dbReference>
<evidence type="ECO:0000313" key="5">
    <source>
        <dbReference type="EMBL" id="KGO93787.1"/>
    </source>
</evidence>
<dbReference type="Proteomes" id="UP000030111">
    <property type="component" value="Unassembled WGS sequence"/>
</dbReference>
<evidence type="ECO:0000256" key="2">
    <source>
        <dbReference type="ARBA" id="ARBA00023125"/>
    </source>
</evidence>
<feature type="domain" description="HTH hxlR-type" evidence="4">
    <location>
        <begin position="10"/>
        <end position="109"/>
    </location>
</feature>
<keyword evidence="3" id="KW-0804">Transcription</keyword>
<protein>
    <submittedName>
        <fullName evidence="5">Transcriptional regulator</fullName>
    </submittedName>
</protein>
<dbReference type="AlphaFoldDB" id="A0A0A2MMB2"/>
<keyword evidence="2" id="KW-0238">DNA-binding</keyword>
<dbReference type="InterPro" id="IPR036388">
    <property type="entry name" value="WH-like_DNA-bd_sf"/>
</dbReference>
<dbReference type="SUPFAM" id="SSF46785">
    <property type="entry name" value="Winged helix' DNA-binding domain"/>
    <property type="match status" value="1"/>
</dbReference>
<evidence type="ECO:0000313" key="6">
    <source>
        <dbReference type="Proteomes" id="UP000030111"/>
    </source>
</evidence>
<dbReference type="eggNOG" id="COG1733">
    <property type="taxonomic scope" value="Bacteria"/>
</dbReference>
<dbReference type="PROSITE" id="PS51118">
    <property type="entry name" value="HTH_HXLR"/>
    <property type="match status" value="1"/>
</dbReference>
<dbReference type="InterPro" id="IPR002577">
    <property type="entry name" value="HTH_HxlR"/>
</dbReference>
<gene>
    <name evidence="5" type="ORF">Q766_07550</name>
</gene>
<dbReference type="GO" id="GO:0003677">
    <property type="term" value="F:DNA binding"/>
    <property type="evidence" value="ECO:0007669"/>
    <property type="project" value="UniProtKB-KW"/>
</dbReference>
<proteinExistence type="predicted"/>
<name>A0A0A2MMB2_9FLAO</name>
<dbReference type="Pfam" id="PF01638">
    <property type="entry name" value="HxlR"/>
    <property type="match status" value="1"/>
</dbReference>
<comment type="caution">
    <text evidence="5">The sequence shown here is derived from an EMBL/GenBank/DDBJ whole genome shotgun (WGS) entry which is preliminary data.</text>
</comment>